<organism evidence="1 2">
    <name type="scientific">Pandoraea terrigena</name>
    <dbReference type="NCBI Taxonomy" id="2508292"/>
    <lineage>
        <taxon>Bacteria</taxon>
        <taxon>Pseudomonadati</taxon>
        <taxon>Pseudomonadota</taxon>
        <taxon>Betaproteobacteria</taxon>
        <taxon>Burkholderiales</taxon>
        <taxon>Burkholderiaceae</taxon>
        <taxon>Pandoraea</taxon>
    </lineage>
</organism>
<evidence type="ECO:0000313" key="2">
    <source>
        <dbReference type="Proteomes" id="UP000334380"/>
    </source>
</evidence>
<sequence>MDCYVYYRVSSHNAGAARLAVARLFALTATRFGVSGRLQWRDNASARDTAAGTTTWMERYDGVGHAFVAALTPLAVESGLTALIDGERHAECFVDVVDAPPACA</sequence>
<evidence type="ECO:0008006" key="3">
    <source>
        <dbReference type="Google" id="ProtNLM"/>
    </source>
</evidence>
<protein>
    <recommendedName>
        <fullName evidence="3">DUF4936 domain-containing protein</fullName>
    </recommendedName>
</protein>
<dbReference type="EMBL" id="CABPRU010000005">
    <property type="protein sequence ID" value="VVE11601.1"/>
    <property type="molecule type" value="Genomic_DNA"/>
</dbReference>
<reference evidence="1 2" key="1">
    <citation type="submission" date="2019-08" db="EMBL/GenBank/DDBJ databases">
        <authorList>
            <person name="Peeters C."/>
        </authorList>
    </citation>
    <scope>NUCLEOTIDE SEQUENCE [LARGE SCALE GENOMIC DNA]</scope>
    <source>
        <strain evidence="1 2">LMG 31013</strain>
    </source>
</reference>
<dbReference type="Proteomes" id="UP000334380">
    <property type="component" value="Unassembled WGS sequence"/>
</dbReference>
<gene>
    <name evidence="1" type="ORF">PTE31013_02683</name>
</gene>
<name>A0A5E4VHF5_9BURK</name>
<proteinExistence type="predicted"/>
<dbReference type="Pfam" id="PF16290">
    <property type="entry name" value="DUF4936"/>
    <property type="match status" value="1"/>
</dbReference>
<dbReference type="RefSeq" id="WP_150613273.1">
    <property type="nucleotide sequence ID" value="NZ_CABPRU010000005.1"/>
</dbReference>
<keyword evidence="2" id="KW-1185">Reference proteome</keyword>
<dbReference type="OrthoDB" id="8527613at2"/>
<evidence type="ECO:0000313" key="1">
    <source>
        <dbReference type="EMBL" id="VVE11601.1"/>
    </source>
</evidence>
<dbReference type="InterPro" id="IPR032556">
    <property type="entry name" value="DUF4936"/>
</dbReference>
<dbReference type="AlphaFoldDB" id="A0A5E4VHF5"/>
<accession>A0A5E4VHF5</accession>